<dbReference type="PANTHER" id="PTHR46401">
    <property type="entry name" value="GLYCOSYLTRANSFERASE WBBK-RELATED"/>
    <property type="match status" value="1"/>
</dbReference>
<dbReference type="Gene3D" id="3.40.50.2000">
    <property type="entry name" value="Glycogen Phosphorylase B"/>
    <property type="match status" value="2"/>
</dbReference>
<dbReference type="RefSeq" id="WP_213753970.1">
    <property type="nucleotide sequence ID" value="NZ_JAHCQH010000014.1"/>
</dbReference>
<evidence type="ECO:0000259" key="2">
    <source>
        <dbReference type="Pfam" id="PF00534"/>
    </source>
</evidence>
<comment type="caution">
    <text evidence="3">The sequence shown here is derived from an EMBL/GenBank/DDBJ whole genome shotgun (WGS) entry which is preliminary data.</text>
</comment>
<dbReference type="PANTHER" id="PTHR46401:SF2">
    <property type="entry name" value="GLYCOSYLTRANSFERASE WBBK-RELATED"/>
    <property type="match status" value="1"/>
</dbReference>
<accession>A0ABS5R369</accession>
<evidence type="ECO:0000313" key="3">
    <source>
        <dbReference type="EMBL" id="MBS9476103.1"/>
    </source>
</evidence>
<sequence>MLVSINGRFLDRPITGVERYGWEIMRALDGLVTSGHPDTRGFDFRILRPKGGAPIDFLEGIRQEFGGRGHGHAWEQLFLPFLARKGLLLNLCNFTPLLNGRSVTVVHDAHVWLIPDNFSLPFRAFYKVMLPLSIRRSARWITISRFSESELLRFRAAHRSADRIVGNSGEHILRSADTATAAGGAEEAPFVLALGSQSRNKNFALVRRIAPRLAELGICVRVVGGTNASVFSGGSAEPESGTGLVWLGRVNDEQLADLYSRAACFLFPSLFEGFGIPPLEAMMLGCPVVASNRTALPEVLGESAVLLDPHADDAWVEAVAEIVRDPVKRQALVAAGHEQATRYSWTQSALGILASLKEVQNA</sequence>
<protein>
    <submittedName>
        <fullName evidence="3">Glycosyltransferase family 4 protein</fullName>
    </submittedName>
</protein>
<dbReference type="SUPFAM" id="SSF53756">
    <property type="entry name" value="UDP-Glycosyltransferase/glycogen phosphorylase"/>
    <property type="match status" value="1"/>
</dbReference>
<dbReference type="EMBL" id="JAHCQH010000014">
    <property type="protein sequence ID" value="MBS9476103.1"/>
    <property type="molecule type" value="Genomic_DNA"/>
</dbReference>
<proteinExistence type="predicted"/>
<gene>
    <name evidence="3" type="ORF">KIP89_03180</name>
</gene>
<dbReference type="Pfam" id="PF00534">
    <property type="entry name" value="Glycos_transf_1"/>
    <property type="match status" value="1"/>
</dbReference>
<evidence type="ECO:0000256" key="1">
    <source>
        <dbReference type="ARBA" id="ARBA00022679"/>
    </source>
</evidence>
<organism evidence="3 4">
    <name type="scientific">Ancylobacter radicis</name>
    <dbReference type="NCBI Taxonomy" id="2836179"/>
    <lineage>
        <taxon>Bacteria</taxon>
        <taxon>Pseudomonadati</taxon>
        <taxon>Pseudomonadota</taxon>
        <taxon>Alphaproteobacteria</taxon>
        <taxon>Hyphomicrobiales</taxon>
        <taxon>Xanthobacteraceae</taxon>
        <taxon>Ancylobacter</taxon>
    </lineage>
</organism>
<reference evidence="3" key="1">
    <citation type="submission" date="2021-05" db="EMBL/GenBank/DDBJ databases">
        <authorList>
            <person name="Sun Q."/>
            <person name="Inoue M."/>
        </authorList>
    </citation>
    <scope>NUCLEOTIDE SEQUENCE</scope>
    <source>
        <strain evidence="3">VKM B-3255</strain>
    </source>
</reference>
<dbReference type="Proteomes" id="UP001166585">
    <property type="component" value="Unassembled WGS sequence"/>
</dbReference>
<dbReference type="InterPro" id="IPR001296">
    <property type="entry name" value="Glyco_trans_1"/>
</dbReference>
<dbReference type="CDD" id="cd03809">
    <property type="entry name" value="GT4_MtfB-like"/>
    <property type="match status" value="1"/>
</dbReference>
<keyword evidence="4" id="KW-1185">Reference proteome</keyword>
<keyword evidence="1" id="KW-0808">Transferase</keyword>
<name>A0ABS5R369_9HYPH</name>
<evidence type="ECO:0000313" key="4">
    <source>
        <dbReference type="Proteomes" id="UP001166585"/>
    </source>
</evidence>
<feature type="domain" description="Glycosyl transferase family 1" evidence="2">
    <location>
        <begin position="186"/>
        <end position="337"/>
    </location>
</feature>